<gene>
    <name evidence="1" type="ORF">P8935_24570</name>
</gene>
<dbReference type="PROSITE" id="PS51197">
    <property type="entry name" value="HTH_RRF2_2"/>
    <property type="match status" value="1"/>
</dbReference>
<dbReference type="InterPro" id="IPR000944">
    <property type="entry name" value="Tscrpt_reg_Rrf2"/>
</dbReference>
<dbReference type="PANTHER" id="PTHR33221">
    <property type="entry name" value="WINGED HELIX-TURN-HELIX TRANSCRIPTIONAL REGULATOR, RRF2 FAMILY"/>
    <property type="match status" value="1"/>
</dbReference>
<dbReference type="EMBL" id="CP121196">
    <property type="protein sequence ID" value="XBH17725.1"/>
    <property type="molecule type" value="Genomic_DNA"/>
</dbReference>
<dbReference type="RefSeq" id="WP_348262950.1">
    <property type="nucleotide sequence ID" value="NZ_CP121196.1"/>
</dbReference>
<accession>A0AAU7DJB3</accession>
<dbReference type="GO" id="GO:0003700">
    <property type="term" value="F:DNA-binding transcription factor activity"/>
    <property type="evidence" value="ECO:0007669"/>
    <property type="project" value="TreeGrafter"/>
</dbReference>
<dbReference type="SUPFAM" id="SSF46785">
    <property type="entry name" value="Winged helix' DNA-binding domain"/>
    <property type="match status" value="1"/>
</dbReference>
<name>A0AAU7DJB3_9BACT</name>
<protein>
    <submittedName>
        <fullName evidence="1">Rrf2 family transcriptional regulator</fullName>
    </submittedName>
</protein>
<dbReference type="InterPro" id="IPR036390">
    <property type="entry name" value="WH_DNA-bd_sf"/>
</dbReference>
<dbReference type="PANTHER" id="PTHR33221:SF2">
    <property type="entry name" value="TRANSCRIPTIONAL REGULATOR"/>
    <property type="match status" value="1"/>
</dbReference>
<sequence length="162" mass="17406">MKHIYLNDSSPTGNSSMQLTRAADYAVRVMVHLATMPSESRVLLPALAKATAAPESFLSKVLQALTRAELISSRRGKRGGFAILDRGRAANMREVIESIDGPICLNVCLNGGKECERKSWCPAHPVWARAQRAMIDVLMSVTVSSMAANRGPVAPSESPNGS</sequence>
<dbReference type="GO" id="GO:0005829">
    <property type="term" value="C:cytosol"/>
    <property type="evidence" value="ECO:0007669"/>
    <property type="project" value="TreeGrafter"/>
</dbReference>
<dbReference type="InterPro" id="IPR036388">
    <property type="entry name" value="WH-like_DNA-bd_sf"/>
</dbReference>
<evidence type="ECO:0000313" key="1">
    <source>
        <dbReference type="EMBL" id="XBH17725.1"/>
    </source>
</evidence>
<dbReference type="AlphaFoldDB" id="A0AAU7DJB3"/>
<proteinExistence type="predicted"/>
<reference evidence="1" key="1">
    <citation type="submission" date="2023-03" db="EMBL/GenBank/DDBJ databases">
        <title>Edaphobacter sp.</title>
        <authorList>
            <person name="Huber K.J."/>
            <person name="Papendorf J."/>
            <person name="Pilke C."/>
            <person name="Bunk B."/>
            <person name="Sproeer C."/>
            <person name="Pester M."/>
        </authorList>
    </citation>
    <scope>NUCLEOTIDE SEQUENCE</scope>
    <source>
        <strain evidence="1">DSM 110680</strain>
    </source>
</reference>
<organism evidence="1">
    <name type="scientific">Telmatobacter sp. DSM 110680</name>
    <dbReference type="NCBI Taxonomy" id="3036704"/>
    <lineage>
        <taxon>Bacteria</taxon>
        <taxon>Pseudomonadati</taxon>
        <taxon>Acidobacteriota</taxon>
        <taxon>Terriglobia</taxon>
        <taxon>Terriglobales</taxon>
        <taxon>Acidobacteriaceae</taxon>
        <taxon>Telmatobacter</taxon>
    </lineage>
</organism>
<dbReference type="Pfam" id="PF02082">
    <property type="entry name" value="Rrf2"/>
    <property type="match status" value="1"/>
</dbReference>
<dbReference type="Gene3D" id="1.10.10.10">
    <property type="entry name" value="Winged helix-like DNA-binding domain superfamily/Winged helix DNA-binding domain"/>
    <property type="match status" value="1"/>
</dbReference>
<dbReference type="NCBIfam" id="TIGR00738">
    <property type="entry name" value="rrf2_super"/>
    <property type="match status" value="1"/>
</dbReference>